<sequence>MISLILLCTDYYGKREDIDWNTNVHFANTIFGEPLTFEKRDNIPHQIVESNQCGIYTCAFAEYVCQGDLNTLNSFFYSKNLQLRYGVLLWDYGKRKIDTDIVSERESNAKDRQLSQKRN</sequence>
<reference evidence="1 2" key="1">
    <citation type="submission" date="2023-10" db="EMBL/GenBank/DDBJ databases">
        <title>Genome-Wide Identification Analysis in wild type Solanum Pinnatisectum Reveals Some Genes Defensing Phytophthora Infestans.</title>
        <authorList>
            <person name="Sun C."/>
        </authorList>
    </citation>
    <scope>NUCLEOTIDE SEQUENCE [LARGE SCALE GENOMIC DNA]</scope>
    <source>
        <strain evidence="1">LQN</strain>
        <tissue evidence="1">Leaf</tissue>
    </source>
</reference>
<evidence type="ECO:0008006" key="3">
    <source>
        <dbReference type="Google" id="ProtNLM"/>
    </source>
</evidence>
<accession>A0AAV9KK59</accession>
<dbReference type="InterPro" id="IPR038765">
    <property type="entry name" value="Papain-like_cys_pep_sf"/>
</dbReference>
<dbReference type="EMBL" id="JAWPEI010000010">
    <property type="protein sequence ID" value="KAK4713477.1"/>
    <property type="molecule type" value="Genomic_DNA"/>
</dbReference>
<organism evidence="1 2">
    <name type="scientific">Solanum pinnatisectum</name>
    <name type="common">tansyleaf nightshade</name>
    <dbReference type="NCBI Taxonomy" id="50273"/>
    <lineage>
        <taxon>Eukaryota</taxon>
        <taxon>Viridiplantae</taxon>
        <taxon>Streptophyta</taxon>
        <taxon>Embryophyta</taxon>
        <taxon>Tracheophyta</taxon>
        <taxon>Spermatophyta</taxon>
        <taxon>Magnoliopsida</taxon>
        <taxon>eudicotyledons</taxon>
        <taxon>Gunneridae</taxon>
        <taxon>Pentapetalae</taxon>
        <taxon>asterids</taxon>
        <taxon>lamiids</taxon>
        <taxon>Solanales</taxon>
        <taxon>Solanaceae</taxon>
        <taxon>Solanoideae</taxon>
        <taxon>Solaneae</taxon>
        <taxon>Solanum</taxon>
    </lineage>
</organism>
<keyword evidence="2" id="KW-1185">Reference proteome</keyword>
<dbReference type="SUPFAM" id="SSF54001">
    <property type="entry name" value="Cysteine proteinases"/>
    <property type="match status" value="1"/>
</dbReference>
<evidence type="ECO:0000313" key="2">
    <source>
        <dbReference type="Proteomes" id="UP001311915"/>
    </source>
</evidence>
<dbReference type="Proteomes" id="UP001311915">
    <property type="component" value="Unassembled WGS sequence"/>
</dbReference>
<dbReference type="PANTHER" id="PTHR33022:SF21">
    <property type="entry name" value="UBIQUITIN-LIKE PROTEASE FAMILY PROFILE DOMAIN-CONTAINING PROTEIN"/>
    <property type="match status" value="1"/>
</dbReference>
<dbReference type="AlphaFoldDB" id="A0AAV9KK59"/>
<protein>
    <recommendedName>
        <fullName evidence="3">Ubiquitin-like protease family profile domain-containing protein</fullName>
    </recommendedName>
</protein>
<gene>
    <name evidence="1" type="ORF">R3W88_019384</name>
</gene>
<proteinExistence type="predicted"/>
<comment type="caution">
    <text evidence="1">The sequence shown here is derived from an EMBL/GenBank/DDBJ whole genome shotgun (WGS) entry which is preliminary data.</text>
</comment>
<name>A0AAV9KK59_9SOLN</name>
<evidence type="ECO:0000313" key="1">
    <source>
        <dbReference type="EMBL" id="KAK4713477.1"/>
    </source>
</evidence>
<dbReference type="PANTHER" id="PTHR33022">
    <property type="entry name" value="DUF1985 DOMAIN-CONTAINING PROTEIN"/>
    <property type="match status" value="1"/>
</dbReference>